<comment type="caution">
    <text evidence="1">The sequence shown here is derived from an EMBL/GenBank/DDBJ whole genome shotgun (WGS) entry which is preliminary data.</text>
</comment>
<proteinExistence type="predicted"/>
<name>A0A0F9P890_9ZZZZ</name>
<protein>
    <submittedName>
        <fullName evidence="1">Uncharacterized protein</fullName>
    </submittedName>
</protein>
<accession>A0A0F9P890</accession>
<organism evidence="1">
    <name type="scientific">marine sediment metagenome</name>
    <dbReference type="NCBI Taxonomy" id="412755"/>
    <lineage>
        <taxon>unclassified sequences</taxon>
        <taxon>metagenomes</taxon>
        <taxon>ecological metagenomes</taxon>
    </lineage>
</organism>
<sequence>MKERIRETYVIANLTLSKLFTEILRNLEGSIIPLLDLRILLRVLKDVPYTNEMEGVYIHESLTICLEHELYAKSSEWSCKVIASKVEKLRDLILFDYLIEGSVIVFCSSQPEWDLRVSLI</sequence>
<dbReference type="EMBL" id="LAZR01006786">
    <property type="protein sequence ID" value="KKM89652.1"/>
    <property type="molecule type" value="Genomic_DNA"/>
</dbReference>
<dbReference type="AlphaFoldDB" id="A0A0F9P890"/>
<reference evidence="1" key="1">
    <citation type="journal article" date="2015" name="Nature">
        <title>Complex archaea that bridge the gap between prokaryotes and eukaryotes.</title>
        <authorList>
            <person name="Spang A."/>
            <person name="Saw J.H."/>
            <person name="Jorgensen S.L."/>
            <person name="Zaremba-Niedzwiedzka K."/>
            <person name="Martijn J."/>
            <person name="Lind A.E."/>
            <person name="van Eijk R."/>
            <person name="Schleper C."/>
            <person name="Guy L."/>
            <person name="Ettema T.J."/>
        </authorList>
    </citation>
    <scope>NUCLEOTIDE SEQUENCE</scope>
</reference>
<evidence type="ECO:0000313" key="1">
    <source>
        <dbReference type="EMBL" id="KKM89652.1"/>
    </source>
</evidence>
<gene>
    <name evidence="1" type="ORF">LCGC14_1246500</name>
</gene>